<evidence type="ECO:0000259" key="3">
    <source>
        <dbReference type="Pfam" id="PF20434"/>
    </source>
</evidence>
<gene>
    <name evidence="4" type="ORF">GSY63_02140</name>
</gene>
<protein>
    <submittedName>
        <fullName evidence="4">Alpha/beta hydrolase fold domain-containing protein</fullName>
    </submittedName>
</protein>
<dbReference type="InterPro" id="IPR049492">
    <property type="entry name" value="BD-FAE-like_dom"/>
</dbReference>
<accession>A0A966DSE2</accession>
<sequence>MKYYYAVIILYLLVLSKSVVAQSNNPIIGLLPRGTIMFENLSYDDDTLTRHKLDIYVPPTGKTTYPVVVWLHGGGWRKGDKYSAMDFMGSTAHEMIKKGFAIVSINYRYSSTDKFPAQIQDCNDALRFINRSGNKYHLDKNNIAILGFSAGGHLAALSGLSNNNNVTGFYSNGQIEQSKIKLIIDYYGISDLETLTGPGTTDPNTGVQLLIGAKATEAPDKAREASPVSYIDKNDPPFLIVHGDKDQAVNNGQSIELSKRLSQSGVNNELVIVPGAPHGGNAFDAQFIRAKLFAFLKSYLK</sequence>
<comment type="similarity">
    <text evidence="1">Belongs to the 'GDXG' lipolytic enzyme family.</text>
</comment>
<evidence type="ECO:0000313" key="4">
    <source>
        <dbReference type="EMBL" id="NCD68152.1"/>
    </source>
</evidence>
<dbReference type="SUPFAM" id="SSF53474">
    <property type="entry name" value="alpha/beta-Hydrolases"/>
    <property type="match status" value="1"/>
</dbReference>
<dbReference type="EMBL" id="WWEO01000035">
    <property type="protein sequence ID" value="NCD68152.1"/>
    <property type="molecule type" value="Genomic_DNA"/>
</dbReference>
<name>A0A966DSE2_9SPHI</name>
<dbReference type="Proteomes" id="UP000638732">
    <property type="component" value="Unassembled WGS sequence"/>
</dbReference>
<dbReference type="PANTHER" id="PTHR48081">
    <property type="entry name" value="AB HYDROLASE SUPERFAMILY PROTEIN C4A8.06C"/>
    <property type="match status" value="1"/>
</dbReference>
<dbReference type="PANTHER" id="PTHR48081:SF13">
    <property type="entry name" value="ALPHA_BETA HYDROLASE"/>
    <property type="match status" value="1"/>
</dbReference>
<dbReference type="Pfam" id="PF20434">
    <property type="entry name" value="BD-FAE"/>
    <property type="match status" value="1"/>
</dbReference>
<dbReference type="AlphaFoldDB" id="A0A966DSE2"/>
<dbReference type="Gene3D" id="3.40.50.1820">
    <property type="entry name" value="alpha/beta hydrolase"/>
    <property type="match status" value="1"/>
</dbReference>
<reference evidence="4" key="1">
    <citation type="submission" date="2020-01" db="EMBL/GenBank/DDBJ databases">
        <authorList>
            <person name="Seo Y.L."/>
        </authorList>
    </citation>
    <scope>NUCLEOTIDE SEQUENCE</scope>
    <source>
        <strain evidence="4">R11</strain>
    </source>
</reference>
<organism evidence="4 5">
    <name type="scientific">Mucilaginibacter agri</name>
    <dbReference type="NCBI Taxonomy" id="2695265"/>
    <lineage>
        <taxon>Bacteria</taxon>
        <taxon>Pseudomonadati</taxon>
        <taxon>Bacteroidota</taxon>
        <taxon>Sphingobacteriia</taxon>
        <taxon>Sphingobacteriales</taxon>
        <taxon>Sphingobacteriaceae</taxon>
        <taxon>Mucilaginibacter</taxon>
    </lineage>
</organism>
<dbReference type="InterPro" id="IPR029058">
    <property type="entry name" value="AB_hydrolase_fold"/>
</dbReference>
<evidence type="ECO:0000313" key="5">
    <source>
        <dbReference type="Proteomes" id="UP000638732"/>
    </source>
</evidence>
<dbReference type="InterPro" id="IPR002168">
    <property type="entry name" value="Lipase_GDXG_HIS_AS"/>
</dbReference>
<proteinExistence type="inferred from homology"/>
<evidence type="ECO:0000256" key="2">
    <source>
        <dbReference type="ARBA" id="ARBA00022801"/>
    </source>
</evidence>
<dbReference type="RefSeq" id="WP_166584177.1">
    <property type="nucleotide sequence ID" value="NZ_WWEO01000035.1"/>
</dbReference>
<keyword evidence="2 4" id="KW-0378">Hydrolase</keyword>
<feature type="domain" description="BD-FAE-like" evidence="3">
    <location>
        <begin position="53"/>
        <end position="261"/>
    </location>
</feature>
<dbReference type="InterPro" id="IPR050300">
    <property type="entry name" value="GDXG_lipolytic_enzyme"/>
</dbReference>
<evidence type="ECO:0000256" key="1">
    <source>
        <dbReference type="ARBA" id="ARBA00010515"/>
    </source>
</evidence>
<dbReference type="PROSITE" id="PS01173">
    <property type="entry name" value="LIPASE_GDXG_HIS"/>
    <property type="match status" value="1"/>
</dbReference>
<keyword evidence="5" id="KW-1185">Reference proteome</keyword>
<dbReference type="GO" id="GO:0016787">
    <property type="term" value="F:hydrolase activity"/>
    <property type="evidence" value="ECO:0007669"/>
    <property type="project" value="UniProtKB-KW"/>
</dbReference>
<reference evidence="4" key="2">
    <citation type="submission" date="2020-10" db="EMBL/GenBank/DDBJ databases">
        <title>Mucilaginibacter sp. nov., isolated from soil.</title>
        <authorList>
            <person name="Jeon C.O."/>
        </authorList>
    </citation>
    <scope>NUCLEOTIDE SEQUENCE</scope>
    <source>
        <strain evidence="4">R11</strain>
    </source>
</reference>
<comment type="caution">
    <text evidence="4">The sequence shown here is derived from an EMBL/GenBank/DDBJ whole genome shotgun (WGS) entry which is preliminary data.</text>
</comment>